<protein>
    <submittedName>
        <fullName evidence="1">Uncharacterized protein</fullName>
    </submittedName>
</protein>
<dbReference type="EMBL" id="GBXM01101495">
    <property type="protein sequence ID" value="JAH07082.1"/>
    <property type="molecule type" value="Transcribed_RNA"/>
</dbReference>
<reference evidence="1" key="2">
    <citation type="journal article" date="2015" name="Fish Shellfish Immunol.">
        <title>Early steps in the European eel (Anguilla anguilla)-Vibrio vulnificus interaction in the gills: Role of the RtxA13 toxin.</title>
        <authorList>
            <person name="Callol A."/>
            <person name="Pajuelo D."/>
            <person name="Ebbesson L."/>
            <person name="Teles M."/>
            <person name="MacKenzie S."/>
            <person name="Amaro C."/>
        </authorList>
    </citation>
    <scope>NUCLEOTIDE SEQUENCE</scope>
</reference>
<evidence type="ECO:0000313" key="1">
    <source>
        <dbReference type="EMBL" id="JAH07082.1"/>
    </source>
</evidence>
<dbReference type="AlphaFoldDB" id="A0A0E9PS07"/>
<sequence>MILLNSSHRTVHLTGFSTICWFSPIVANRFLYYEVGAFWIDHHSLEK</sequence>
<organism evidence="1">
    <name type="scientific">Anguilla anguilla</name>
    <name type="common">European freshwater eel</name>
    <name type="synonym">Muraena anguilla</name>
    <dbReference type="NCBI Taxonomy" id="7936"/>
    <lineage>
        <taxon>Eukaryota</taxon>
        <taxon>Metazoa</taxon>
        <taxon>Chordata</taxon>
        <taxon>Craniata</taxon>
        <taxon>Vertebrata</taxon>
        <taxon>Euteleostomi</taxon>
        <taxon>Actinopterygii</taxon>
        <taxon>Neopterygii</taxon>
        <taxon>Teleostei</taxon>
        <taxon>Anguilliformes</taxon>
        <taxon>Anguillidae</taxon>
        <taxon>Anguilla</taxon>
    </lineage>
</organism>
<name>A0A0E9PS07_ANGAN</name>
<reference evidence="1" key="1">
    <citation type="submission" date="2014-11" db="EMBL/GenBank/DDBJ databases">
        <authorList>
            <person name="Amaro Gonzalez C."/>
        </authorList>
    </citation>
    <scope>NUCLEOTIDE SEQUENCE</scope>
</reference>
<proteinExistence type="predicted"/>
<accession>A0A0E9PS07</accession>